<proteinExistence type="predicted"/>
<reference evidence="1 2" key="1">
    <citation type="submission" date="2019-06" db="EMBL/GenBank/DDBJ databases">
        <title>Draft genomes of female and male turbot (Scophthalmus maximus).</title>
        <authorList>
            <person name="Xu H."/>
            <person name="Xu X.-W."/>
            <person name="Shao C."/>
            <person name="Chen S."/>
        </authorList>
    </citation>
    <scope>NUCLEOTIDE SEQUENCE [LARGE SCALE GENOMIC DNA]</scope>
    <source>
        <strain evidence="1">Ysfricsl-2016a</strain>
        <tissue evidence="1">Blood</tissue>
    </source>
</reference>
<protein>
    <submittedName>
        <fullName evidence="1">Uncharacterized protein</fullName>
    </submittedName>
</protein>
<sequence>MVMKPQRRFSVSIGKCINHEVVVCGGGGHLQRQPSDAAVILTNEHVSCVASAVPLRHDNIFPRSTPKSLCRSMFLQFVFGNRTKDAIWPRDSPTLTRKLTKLKRTLLIDTNISEPTSGFRMYSSRDTFVLLNF</sequence>
<dbReference type="Proteomes" id="UP000438429">
    <property type="component" value="Unassembled WGS sequence"/>
</dbReference>
<organism evidence="1 2">
    <name type="scientific">Scophthalmus maximus</name>
    <name type="common">Turbot</name>
    <name type="synonym">Psetta maxima</name>
    <dbReference type="NCBI Taxonomy" id="52904"/>
    <lineage>
        <taxon>Eukaryota</taxon>
        <taxon>Metazoa</taxon>
        <taxon>Chordata</taxon>
        <taxon>Craniata</taxon>
        <taxon>Vertebrata</taxon>
        <taxon>Euteleostomi</taxon>
        <taxon>Actinopterygii</taxon>
        <taxon>Neopterygii</taxon>
        <taxon>Teleostei</taxon>
        <taxon>Neoteleostei</taxon>
        <taxon>Acanthomorphata</taxon>
        <taxon>Carangaria</taxon>
        <taxon>Pleuronectiformes</taxon>
        <taxon>Pleuronectoidei</taxon>
        <taxon>Scophthalmidae</taxon>
        <taxon>Scophthalmus</taxon>
    </lineage>
</organism>
<accession>A0A6A4RPB4</accession>
<gene>
    <name evidence="1" type="ORF">F2P81_024373</name>
</gene>
<dbReference type="EMBL" id="VEVO01000022">
    <property type="protein sequence ID" value="KAF0023743.1"/>
    <property type="molecule type" value="Genomic_DNA"/>
</dbReference>
<comment type="caution">
    <text evidence="1">The sequence shown here is derived from an EMBL/GenBank/DDBJ whole genome shotgun (WGS) entry which is preliminary data.</text>
</comment>
<evidence type="ECO:0000313" key="2">
    <source>
        <dbReference type="Proteomes" id="UP000438429"/>
    </source>
</evidence>
<evidence type="ECO:0000313" key="1">
    <source>
        <dbReference type="EMBL" id="KAF0023743.1"/>
    </source>
</evidence>
<name>A0A6A4RPB4_SCOMX</name>
<dbReference type="AlphaFoldDB" id="A0A6A4RPB4"/>